<evidence type="ECO:0000313" key="4">
    <source>
        <dbReference type="Proteomes" id="UP000757232"/>
    </source>
</evidence>
<dbReference type="EMBL" id="LNZH02000195">
    <property type="protein sequence ID" value="OCB87085.1"/>
    <property type="molecule type" value="Genomic_DNA"/>
</dbReference>
<sequence length="439" mass="47230">MRHEQVMNERRNVRVSHPPSRASAGRIALQFLIPVGEMFYDPRMRGLGRGIHKTRKRLGRGVQDVFAAADMKSYDDDTNDVGDLPGVRMMNEDVGDLEANSQSTALEASETQTRLWSAGSLISQGSCPPADAVSISGSGNGWSMTSSTGLVDPACGTSSLRTNGVFQTAMAQITDSSSSSLQSSYAASEQQNETTAVVLSGTSTGHNTWITATSDEASSSGVTIMPFITLRKANSTSSTINSLSITGSAISSTSDLHSSSVTTSSAFQSMTSAPVSVPRVVHVDGVSPLDKAGTIAGITVGIAIVLLIIVLAILAYVRGGRIRGLSSDIHFPPFRSARRGSPMRQNYEGSFPQHETSVISPDVEHGTTASGSRRTEEKERWEDVDLRDVRRSNTKGDDVRWLEAWCRDKEKMMARPPELRFNPDLPLPPIILEGARRNS</sequence>
<gene>
    <name evidence="3" type="ORF">A7U60_g5820</name>
</gene>
<evidence type="ECO:0000256" key="2">
    <source>
        <dbReference type="SAM" id="Phobius"/>
    </source>
</evidence>
<name>A0A9Q5HW37_SANBA</name>
<protein>
    <submittedName>
        <fullName evidence="3">Uncharacterized protein</fullName>
    </submittedName>
</protein>
<accession>A0A9Q5HW37</accession>
<keyword evidence="2" id="KW-0812">Transmembrane</keyword>
<proteinExistence type="predicted"/>
<evidence type="ECO:0000256" key="1">
    <source>
        <dbReference type="SAM" id="MobiDB-lite"/>
    </source>
</evidence>
<dbReference type="AlphaFoldDB" id="A0A9Q5HW37"/>
<reference evidence="3" key="1">
    <citation type="submission" date="2016-06" db="EMBL/GenBank/DDBJ databases">
        <title>Draft Genome sequence of the fungus Inonotus baumii.</title>
        <authorList>
            <person name="Zhu H."/>
            <person name="Lin W."/>
        </authorList>
    </citation>
    <scope>NUCLEOTIDE SEQUENCE</scope>
    <source>
        <strain evidence="3">821</strain>
    </source>
</reference>
<organism evidence="3 4">
    <name type="scientific">Sanghuangporus baumii</name>
    <name type="common">Phellinus baumii</name>
    <dbReference type="NCBI Taxonomy" id="108892"/>
    <lineage>
        <taxon>Eukaryota</taxon>
        <taxon>Fungi</taxon>
        <taxon>Dikarya</taxon>
        <taxon>Basidiomycota</taxon>
        <taxon>Agaricomycotina</taxon>
        <taxon>Agaricomycetes</taxon>
        <taxon>Hymenochaetales</taxon>
        <taxon>Hymenochaetaceae</taxon>
        <taxon>Sanghuangporus</taxon>
    </lineage>
</organism>
<keyword evidence="2" id="KW-0472">Membrane</keyword>
<feature type="transmembrane region" description="Helical" evidence="2">
    <location>
        <begin position="295"/>
        <end position="317"/>
    </location>
</feature>
<keyword evidence="4" id="KW-1185">Reference proteome</keyword>
<feature type="compositionally biased region" description="Basic and acidic residues" evidence="1">
    <location>
        <begin position="373"/>
        <end position="382"/>
    </location>
</feature>
<feature type="region of interest" description="Disordered" evidence="1">
    <location>
        <begin position="360"/>
        <end position="382"/>
    </location>
</feature>
<keyword evidence="2" id="KW-1133">Transmembrane helix</keyword>
<comment type="caution">
    <text evidence="3">The sequence shown here is derived from an EMBL/GenBank/DDBJ whole genome shotgun (WGS) entry which is preliminary data.</text>
</comment>
<dbReference type="Proteomes" id="UP000757232">
    <property type="component" value="Unassembled WGS sequence"/>
</dbReference>
<evidence type="ECO:0000313" key="3">
    <source>
        <dbReference type="EMBL" id="OCB87085.1"/>
    </source>
</evidence>